<dbReference type="Gene3D" id="1.10.1750.10">
    <property type="match status" value="1"/>
</dbReference>
<keyword evidence="6 8" id="KW-0446">Lipid-binding</keyword>
<name>A0A1T4PX09_9ENTE</name>
<dbReference type="AlphaFoldDB" id="A0A1T4PX09"/>
<accession>A0A1T4PX09</accession>
<evidence type="ECO:0000256" key="4">
    <source>
        <dbReference type="ARBA" id="ARBA00022741"/>
    </source>
</evidence>
<dbReference type="Gene3D" id="3.40.50.300">
    <property type="entry name" value="P-loop containing nucleotide triphosphate hydrolases"/>
    <property type="match status" value="1"/>
</dbReference>
<evidence type="ECO:0000256" key="2">
    <source>
        <dbReference type="ARBA" id="ARBA00022490"/>
    </source>
</evidence>
<keyword evidence="3 8" id="KW-0235">DNA replication</keyword>
<keyword evidence="5 8" id="KW-0067">ATP-binding</keyword>
<evidence type="ECO:0000256" key="6">
    <source>
        <dbReference type="ARBA" id="ARBA00023121"/>
    </source>
</evidence>
<dbReference type="InterPro" id="IPR013159">
    <property type="entry name" value="DnaA_C"/>
</dbReference>
<dbReference type="InterPro" id="IPR001957">
    <property type="entry name" value="Chromosome_initiator_DnaA"/>
</dbReference>
<dbReference type="PANTHER" id="PTHR30050">
    <property type="entry name" value="CHROMOSOMAL REPLICATION INITIATOR PROTEIN DNAA"/>
    <property type="match status" value="1"/>
</dbReference>
<evidence type="ECO:0000256" key="8">
    <source>
        <dbReference type="HAMAP-Rule" id="MF_00377"/>
    </source>
</evidence>
<evidence type="ECO:0000259" key="12">
    <source>
        <dbReference type="SMART" id="SM00382"/>
    </source>
</evidence>
<dbReference type="InterPro" id="IPR013317">
    <property type="entry name" value="DnaA_dom"/>
</dbReference>
<evidence type="ECO:0000256" key="5">
    <source>
        <dbReference type="ARBA" id="ARBA00022840"/>
    </source>
</evidence>
<evidence type="ECO:0000256" key="11">
    <source>
        <dbReference type="RuleBase" id="RU004227"/>
    </source>
</evidence>
<dbReference type="OrthoDB" id="9807019at2"/>
<dbReference type="InterPro" id="IPR018312">
    <property type="entry name" value="Chromosome_initiator_DnaA_CS"/>
</dbReference>
<evidence type="ECO:0000313" key="15">
    <source>
        <dbReference type="Proteomes" id="UP000190328"/>
    </source>
</evidence>
<feature type="domain" description="AAA+ ATPase" evidence="12">
    <location>
        <begin position="147"/>
        <end position="293"/>
    </location>
</feature>
<dbReference type="PANTHER" id="PTHR30050:SF2">
    <property type="entry name" value="CHROMOSOMAL REPLICATION INITIATOR PROTEIN DNAA"/>
    <property type="match status" value="1"/>
</dbReference>
<dbReference type="HAMAP" id="MF_00377">
    <property type="entry name" value="DnaA_bact"/>
    <property type="match status" value="1"/>
</dbReference>
<evidence type="ECO:0000256" key="1">
    <source>
        <dbReference type="ARBA" id="ARBA00006583"/>
    </source>
</evidence>
<keyword evidence="2 8" id="KW-0963">Cytoplasm</keyword>
<dbReference type="GO" id="GO:0008289">
    <property type="term" value="F:lipid binding"/>
    <property type="evidence" value="ECO:0007669"/>
    <property type="project" value="UniProtKB-KW"/>
</dbReference>
<dbReference type="Pfam" id="PF00308">
    <property type="entry name" value="Bac_DnaA"/>
    <property type="match status" value="1"/>
</dbReference>
<comment type="subcellular location">
    <subcellularLocation>
        <location evidence="8">Cytoplasm</location>
    </subcellularLocation>
</comment>
<dbReference type="CDD" id="cd06571">
    <property type="entry name" value="Bac_DnaA_C"/>
    <property type="match status" value="1"/>
</dbReference>
<reference evidence="14 15" key="1">
    <citation type="submission" date="2017-02" db="EMBL/GenBank/DDBJ databases">
        <authorList>
            <person name="Peterson S.W."/>
        </authorList>
    </citation>
    <scope>NUCLEOTIDE SEQUENCE [LARGE SCALE GENOMIC DNA]</scope>
    <source>
        <strain evidence="14 15">ATCC BAA-1030</strain>
    </source>
</reference>
<dbReference type="EMBL" id="FUXI01000023">
    <property type="protein sequence ID" value="SJZ95771.1"/>
    <property type="molecule type" value="Genomic_DNA"/>
</dbReference>
<comment type="domain">
    <text evidence="8">Domain I is involved in oligomerization and binding regulators, domain II is flexibile and of varying length in different bacteria, domain III forms the AAA+ region, while domain IV binds dsDNA.</text>
</comment>
<evidence type="ECO:0000259" key="13">
    <source>
        <dbReference type="SMART" id="SM00760"/>
    </source>
</evidence>
<evidence type="ECO:0000256" key="7">
    <source>
        <dbReference type="ARBA" id="ARBA00023125"/>
    </source>
</evidence>
<dbReference type="InterPro" id="IPR038454">
    <property type="entry name" value="DnaA_N_sf"/>
</dbReference>
<dbReference type="GO" id="GO:0005737">
    <property type="term" value="C:cytoplasm"/>
    <property type="evidence" value="ECO:0007669"/>
    <property type="project" value="UniProtKB-SubCell"/>
</dbReference>
<dbReference type="PRINTS" id="PR00051">
    <property type="entry name" value="DNAA"/>
</dbReference>
<dbReference type="SMART" id="SM00382">
    <property type="entry name" value="AAA"/>
    <property type="match status" value="1"/>
</dbReference>
<dbReference type="RefSeq" id="WP_078807874.1">
    <property type="nucleotide sequence ID" value="NZ_FUXI01000023.1"/>
</dbReference>
<dbReference type="GO" id="GO:0005886">
    <property type="term" value="C:plasma membrane"/>
    <property type="evidence" value="ECO:0007669"/>
    <property type="project" value="TreeGrafter"/>
</dbReference>
<dbReference type="GO" id="GO:0006275">
    <property type="term" value="P:regulation of DNA replication"/>
    <property type="evidence" value="ECO:0007669"/>
    <property type="project" value="UniProtKB-UniRule"/>
</dbReference>
<dbReference type="CDD" id="cd00009">
    <property type="entry name" value="AAA"/>
    <property type="match status" value="1"/>
</dbReference>
<dbReference type="SMART" id="SM00760">
    <property type="entry name" value="Bac_DnaA_C"/>
    <property type="match status" value="1"/>
</dbReference>
<feature type="binding site" evidence="8">
    <location>
        <position position="161"/>
    </location>
    <ligand>
        <name>ATP</name>
        <dbReference type="ChEBI" id="CHEBI:30616"/>
    </ligand>
</feature>
<sequence length="453" mass="51822">METIDKLWDALSEYLQHTKKLSPVFIKNFVLTTRPISLENGVLTIVVPSDVHKEFWEGDLADDITVVGYHVTRKEIIAKVLTESEVNTEIPDVREEIAEFLPSAQEEFHAEDAKLNDRYTFENFVEGNSNKVAHAAALAVATKPGVTYNPLFIYGGSGLGKTHLMQAIGHEILSNNPLAKIRYITAENFTNEFVESIQKKKMSEFREYFRNLDLLMIDDVQFMPRESQTEVEFFHTFEQLINNGKAIVMTSDRLPKDLDNFTDRNVSRFQKGLIIDIAPADYETRLAILRNILKREKIEEVDDKILQLIASRITTQIRELEGAWTTVYTQATIRNKEITTDFVEEILATLNGDSYNSTKEMTILSIQTVVSEFYGLTVKDLKGKKRIKVVTTARQIAMYLSRELTKESLPKIGAEFGGKDHTTVMYASKNIEKRLKNDENFKKEVDKIQFALK</sequence>
<feature type="binding site" evidence="8">
    <location>
        <position position="158"/>
    </location>
    <ligand>
        <name>ATP</name>
        <dbReference type="ChEBI" id="CHEBI:30616"/>
    </ligand>
</feature>
<dbReference type="GO" id="GO:0003688">
    <property type="term" value="F:DNA replication origin binding"/>
    <property type="evidence" value="ECO:0007669"/>
    <property type="project" value="UniProtKB-UniRule"/>
</dbReference>
<dbReference type="STRING" id="263852.SAMN02745116_01953"/>
<dbReference type="InterPro" id="IPR020591">
    <property type="entry name" value="Chromosome_initiator_DnaA-like"/>
</dbReference>
<feature type="binding site" evidence="8">
    <location>
        <position position="162"/>
    </location>
    <ligand>
        <name>ATP</name>
        <dbReference type="ChEBI" id="CHEBI:30616"/>
    </ligand>
</feature>
<keyword evidence="4 8" id="KW-0547">Nucleotide-binding</keyword>
<dbReference type="InterPro" id="IPR003593">
    <property type="entry name" value="AAA+_ATPase"/>
</dbReference>
<dbReference type="SUPFAM" id="SSF48295">
    <property type="entry name" value="TrpR-like"/>
    <property type="match status" value="1"/>
</dbReference>
<dbReference type="SUPFAM" id="SSF52540">
    <property type="entry name" value="P-loop containing nucleoside triphosphate hydrolases"/>
    <property type="match status" value="1"/>
</dbReference>
<keyword evidence="7 8" id="KW-0238">DNA-binding</keyword>
<organism evidence="14 15">
    <name type="scientific">Pilibacter termitis</name>
    <dbReference type="NCBI Taxonomy" id="263852"/>
    <lineage>
        <taxon>Bacteria</taxon>
        <taxon>Bacillati</taxon>
        <taxon>Bacillota</taxon>
        <taxon>Bacilli</taxon>
        <taxon>Lactobacillales</taxon>
        <taxon>Enterococcaceae</taxon>
        <taxon>Pilibacter</taxon>
    </lineage>
</organism>
<protein>
    <recommendedName>
        <fullName evidence="8 9">Chromosomal replication initiator protein DnaA</fullName>
    </recommendedName>
</protein>
<dbReference type="FunFam" id="3.40.50.300:FF:000668">
    <property type="entry name" value="Chromosomal replication initiator protein DnaA"/>
    <property type="match status" value="1"/>
</dbReference>
<feature type="domain" description="Chromosomal replication initiator DnaA C-terminal" evidence="13">
    <location>
        <begin position="362"/>
        <end position="431"/>
    </location>
</feature>
<keyword evidence="15" id="KW-1185">Reference proteome</keyword>
<evidence type="ECO:0000313" key="14">
    <source>
        <dbReference type="EMBL" id="SJZ95771.1"/>
    </source>
</evidence>
<comment type="similarity">
    <text evidence="1 8 11">Belongs to the DnaA family.</text>
</comment>
<dbReference type="Gene3D" id="3.30.300.180">
    <property type="match status" value="1"/>
</dbReference>
<feature type="region of interest" description="Domain I, interacts with DnaA modulators" evidence="8">
    <location>
        <begin position="1"/>
        <end position="96"/>
    </location>
</feature>
<evidence type="ECO:0000256" key="9">
    <source>
        <dbReference type="NCBIfam" id="TIGR00362"/>
    </source>
</evidence>
<evidence type="ECO:0000256" key="3">
    <source>
        <dbReference type="ARBA" id="ARBA00022705"/>
    </source>
</evidence>
<proteinExistence type="inferred from homology"/>
<feature type="binding site" evidence="8">
    <location>
        <position position="160"/>
    </location>
    <ligand>
        <name>ATP</name>
        <dbReference type="ChEBI" id="CHEBI:30616"/>
    </ligand>
</feature>
<comment type="function">
    <text evidence="8 10">Plays an essential role in the initiation and regulation of chromosomal replication. ATP-DnaA binds to the origin of replication (oriC) to initiate formation of the DNA replication initiation complex once per cell cycle. Binds the DnaA box (a 9 base pair repeat at the origin) and separates the double-stranded (ds)DNA. Forms a right-handed helical filament on oriC DNA; dsDNA binds to the exterior of the filament while single-stranded (ss)DNA is stabiized in the filament's interior. The ATP-DnaA-oriC complex binds and stabilizes one strand of the AT-rich DNA unwinding element (DUE), permitting loading of DNA polymerase. After initiation quickly degrades to an ADP-DnaA complex that is not apt for DNA replication. Binds acidic phospholipids.</text>
</comment>
<dbReference type="Pfam" id="PF08299">
    <property type="entry name" value="Bac_DnaA_C"/>
    <property type="match status" value="1"/>
</dbReference>
<dbReference type="InterPro" id="IPR010921">
    <property type="entry name" value="Trp_repressor/repl_initiator"/>
</dbReference>
<dbReference type="NCBIfam" id="TIGR00362">
    <property type="entry name" value="DnaA"/>
    <property type="match status" value="1"/>
</dbReference>
<dbReference type="GO" id="GO:0005524">
    <property type="term" value="F:ATP binding"/>
    <property type="evidence" value="ECO:0007669"/>
    <property type="project" value="UniProtKB-UniRule"/>
</dbReference>
<feature type="region of interest" description="Domain IV, binds dsDNA" evidence="8">
    <location>
        <begin position="332"/>
        <end position="453"/>
    </location>
</feature>
<dbReference type="Gene3D" id="1.10.8.60">
    <property type="match status" value="1"/>
</dbReference>
<evidence type="ECO:0000256" key="10">
    <source>
        <dbReference type="RuleBase" id="RU000577"/>
    </source>
</evidence>
<comment type="subunit">
    <text evidence="8">Oligomerizes as a right-handed, spiral filament on DNA at oriC.</text>
</comment>
<dbReference type="GO" id="GO:0006270">
    <property type="term" value="P:DNA replication initiation"/>
    <property type="evidence" value="ECO:0007669"/>
    <property type="project" value="UniProtKB-UniRule"/>
</dbReference>
<comment type="caution">
    <text evidence="8">Lacks conserved residue(s) required for the propagation of feature annotation.</text>
</comment>
<dbReference type="InterPro" id="IPR027417">
    <property type="entry name" value="P-loop_NTPase"/>
</dbReference>
<dbReference type="Proteomes" id="UP000190328">
    <property type="component" value="Unassembled WGS sequence"/>
</dbReference>
<dbReference type="PROSITE" id="PS01008">
    <property type="entry name" value="DNAA"/>
    <property type="match status" value="1"/>
</dbReference>
<gene>
    <name evidence="8" type="primary">dnaA</name>
    <name evidence="14" type="ORF">SAMN02745116_01953</name>
</gene>